<evidence type="ECO:0000313" key="2">
    <source>
        <dbReference type="Proteomes" id="UP000076532"/>
    </source>
</evidence>
<feature type="non-terminal residue" evidence="1">
    <location>
        <position position="101"/>
    </location>
</feature>
<accession>A0A166L8A7</accession>
<organism evidence="1 2">
    <name type="scientific">Athelia psychrophila</name>
    <dbReference type="NCBI Taxonomy" id="1759441"/>
    <lineage>
        <taxon>Eukaryota</taxon>
        <taxon>Fungi</taxon>
        <taxon>Dikarya</taxon>
        <taxon>Basidiomycota</taxon>
        <taxon>Agaricomycotina</taxon>
        <taxon>Agaricomycetes</taxon>
        <taxon>Agaricomycetidae</taxon>
        <taxon>Atheliales</taxon>
        <taxon>Atheliaceae</taxon>
        <taxon>Athelia</taxon>
    </lineage>
</organism>
<evidence type="ECO:0008006" key="3">
    <source>
        <dbReference type="Google" id="ProtNLM"/>
    </source>
</evidence>
<dbReference type="AlphaFoldDB" id="A0A166L8A7"/>
<dbReference type="EMBL" id="KV417538">
    <property type="protein sequence ID" value="KZP22682.1"/>
    <property type="molecule type" value="Genomic_DNA"/>
</dbReference>
<sequence length="101" mass="11589">KLIDSYSRKQAALVTQFRTHHAPLNQTLFRIGRAETPACPRCGGITVETIHHFILDCPHHEHVRHALRRTLGRKAGEIPFLLSDTTGVKEFLRYIHATKHF</sequence>
<protein>
    <recommendedName>
        <fullName evidence="3">Reverse transcriptase zinc-binding domain-containing protein</fullName>
    </recommendedName>
</protein>
<reference evidence="1 2" key="1">
    <citation type="journal article" date="2016" name="Mol. Biol. Evol.">
        <title>Comparative Genomics of Early-Diverging Mushroom-Forming Fungi Provides Insights into the Origins of Lignocellulose Decay Capabilities.</title>
        <authorList>
            <person name="Nagy L.G."/>
            <person name="Riley R."/>
            <person name="Tritt A."/>
            <person name="Adam C."/>
            <person name="Daum C."/>
            <person name="Floudas D."/>
            <person name="Sun H."/>
            <person name="Yadav J.S."/>
            <person name="Pangilinan J."/>
            <person name="Larsson K.H."/>
            <person name="Matsuura K."/>
            <person name="Barry K."/>
            <person name="Labutti K."/>
            <person name="Kuo R."/>
            <person name="Ohm R.A."/>
            <person name="Bhattacharya S.S."/>
            <person name="Shirouzu T."/>
            <person name="Yoshinaga Y."/>
            <person name="Martin F.M."/>
            <person name="Grigoriev I.V."/>
            <person name="Hibbett D.S."/>
        </authorList>
    </citation>
    <scope>NUCLEOTIDE SEQUENCE [LARGE SCALE GENOMIC DNA]</scope>
    <source>
        <strain evidence="1 2">CBS 109695</strain>
    </source>
</reference>
<dbReference type="Proteomes" id="UP000076532">
    <property type="component" value="Unassembled WGS sequence"/>
</dbReference>
<dbReference type="OrthoDB" id="3267074at2759"/>
<keyword evidence="2" id="KW-1185">Reference proteome</keyword>
<feature type="non-terminal residue" evidence="1">
    <location>
        <position position="1"/>
    </location>
</feature>
<proteinExistence type="predicted"/>
<name>A0A166L8A7_9AGAM</name>
<gene>
    <name evidence="1" type="ORF">FIBSPDRAFT_711854</name>
</gene>
<evidence type="ECO:0000313" key="1">
    <source>
        <dbReference type="EMBL" id="KZP22682.1"/>
    </source>
</evidence>